<dbReference type="AlphaFoldDB" id="A0A9W6HCR0"/>
<evidence type="ECO:0000259" key="6">
    <source>
        <dbReference type="Pfam" id="PF02558"/>
    </source>
</evidence>
<accession>A0A9W6HCR0</accession>
<evidence type="ECO:0000256" key="2">
    <source>
        <dbReference type="ARBA" id="ARBA00022857"/>
    </source>
</evidence>
<evidence type="ECO:0000256" key="1">
    <source>
        <dbReference type="ARBA" id="ARBA00007870"/>
    </source>
</evidence>
<keyword evidence="9" id="KW-1185">Reference proteome</keyword>
<keyword evidence="5" id="KW-1133">Transmembrane helix</keyword>
<protein>
    <recommendedName>
        <fullName evidence="4">2-dehydropantoate 2-reductase</fullName>
        <ecNumber evidence="4">1.1.1.169</ecNumber>
    </recommendedName>
    <alternativeName>
        <fullName evidence="4">Ketopantoate reductase</fullName>
    </alternativeName>
</protein>
<reference evidence="8" key="1">
    <citation type="journal article" date="2014" name="Int. J. Syst. Evol. Microbiol.">
        <title>Complete genome sequence of Corynebacterium casei LMG S-19264T (=DSM 44701T), isolated from a smear-ripened cheese.</title>
        <authorList>
            <consortium name="US DOE Joint Genome Institute (JGI-PGF)"/>
            <person name="Walter F."/>
            <person name="Albersmeier A."/>
            <person name="Kalinowski J."/>
            <person name="Ruckert C."/>
        </authorList>
    </citation>
    <scope>NUCLEOTIDE SEQUENCE</scope>
    <source>
        <strain evidence="8">VKM Ac-1401</strain>
    </source>
</reference>
<keyword evidence="4" id="KW-0566">Pantothenate biosynthesis</keyword>
<proteinExistence type="inferred from homology"/>
<dbReference type="EC" id="1.1.1.169" evidence="4"/>
<dbReference type="SUPFAM" id="SSF48179">
    <property type="entry name" value="6-phosphogluconate dehydrogenase C-terminal domain-like"/>
    <property type="match status" value="1"/>
</dbReference>
<evidence type="ECO:0000313" key="8">
    <source>
        <dbReference type="EMBL" id="GLJ77665.1"/>
    </source>
</evidence>
<dbReference type="EMBL" id="BSEN01000015">
    <property type="protein sequence ID" value="GLJ77665.1"/>
    <property type="molecule type" value="Genomic_DNA"/>
</dbReference>
<keyword evidence="5" id="KW-0472">Membrane</keyword>
<dbReference type="InterPro" id="IPR013332">
    <property type="entry name" value="KPR_N"/>
</dbReference>
<dbReference type="InterPro" id="IPR003710">
    <property type="entry name" value="ApbA"/>
</dbReference>
<dbReference type="GO" id="GO:0008677">
    <property type="term" value="F:2-dehydropantoate 2-reductase activity"/>
    <property type="evidence" value="ECO:0007669"/>
    <property type="project" value="UniProtKB-EC"/>
</dbReference>
<dbReference type="Pfam" id="PF08546">
    <property type="entry name" value="ApbA_C"/>
    <property type="match status" value="1"/>
</dbReference>
<sequence>MSDPRPVIAVVGPGAVGGLLAWLLHRAGEQVVAVGRDRTVAAIRANGIEVRSEAFGNGVEQVPASTGIPHGAAVIVATKTYGLADVLPSLAAAQPSEVLSLLNGVEHMATLREALPGVPVVGASIAVSALRASATVIDHRSPFTRIEVPESGDGFATVRALADAGASVRIGGTEAEVLWAKFRLLASMALLTSYWREPVGVALSTDPELTEAVLAEVAACSTAAGVPATAGEVAVVVRSVPAGMRTSLQEDLAAGNPNELDAIGGALIRIGETNGVPTPAIETIVSAVGGTLPR</sequence>
<dbReference type="RefSeq" id="WP_271178287.1">
    <property type="nucleotide sequence ID" value="NZ_BAAAJO010000003.1"/>
</dbReference>
<evidence type="ECO:0000256" key="4">
    <source>
        <dbReference type="RuleBase" id="RU362068"/>
    </source>
</evidence>
<feature type="transmembrane region" description="Helical" evidence="5">
    <location>
        <begin position="6"/>
        <end position="24"/>
    </location>
</feature>
<dbReference type="SUPFAM" id="SSF51735">
    <property type="entry name" value="NAD(P)-binding Rossmann-fold domains"/>
    <property type="match status" value="1"/>
</dbReference>
<keyword evidence="5" id="KW-0812">Transmembrane</keyword>
<dbReference type="Proteomes" id="UP001142372">
    <property type="component" value="Unassembled WGS sequence"/>
</dbReference>
<feature type="domain" description="Ketopantoate reductase C-terminal" evidence="7">
    <location>
        <begin position="178"/>
        <end position="288"/>
    </location>
</feature>
<dbReference type="Gene3D" id="3.40.50.720">
    <property type="entry name" value="NAD(P)-binding Rossmann-like Domain"/>
    <property type="match status" value="1"/>
</dbReference>
<dbReference type="Pfam" id="PF02558">
    <property type="entry name" value="ApbA"/>
    <property type="match status" value="1"/>
</dbReference>
<evidence type="ECO:0000256" key="5">
    <source>
        <dbReference type="SAM" id="Phobius"/>
    </source>
</evidence>
<dbReference type="InterPro" id="IPR036291">
    <property type="entry name" value="NAD(P)-bd_dom_sf"/>
</dbReference>
<dbReference type="GO" id="GO:0005737">
    <property type="term" value="C:cytoplasm"/>
    <property type="evidence" value="ECO:0007669"/>
    <property type="project" value="TreeGrafter"/>
</dbReference>
<name>A0A9W6HCR0_9MICO</name>
<reference evidence="8" key="2">
    <citation type="submission" date="2023-01" db="EMBL/GenBank/DDBJ databases">
        <authorList>
            <person name="Sun Q."/>
            <person name="Evtushenko L."/>
        </authorList>
    </citation>
    <scope>NUCLEOTIDE SEQUENCE</scope>
    <source>
        <strain evidence="8">VKM Ac-1401</strain>
    </source>
</reference>
<gene>
    <name evidence="8" type="primary">apbA</name>
    <name evidence="8" type="ORF">GCM10017584_32390</name>
</gene>
<dbReference type="InterPro" id="IPR051402">
    <property type="entry name" value="KPR-Related"/>
</dbReference>
<comment type="caution">
    <text evidence="8">The sequence shown here is derived from an EMBL/GenBank/DDBJ whole genome shotgun (WGS) entry which is preliminary data.</text>
</comment>
<comment type="function">
    <text evidence="4">Catalyzes the NADPH-dependent reduction of ketopantoate into pantoic acid.</text>
</comment>
<dbReference type="PANTHER" id="PTHR21708">
    <property type="entry name" value="PROBABLE 2-DEHYDROPANTOATE 2-REDUCTASE"/>
    <property type="match status" value="1"/>
</dbReference>
<dbReference type="InterPro" id="IPR013752">
    <property type="entry name" value="KPA_reductase"/>
</dbReference>
<dbReference type="InterPro" id="IPR013328">
    <property type="entry name" value="6PGD_dom2"/>
</dbReference>
<evidence type="ECO:0000256" key="3">
    <source>
        <dbReference type="ARBA" id="ARBA00023002"/>
    </source>
</evidence>
<evidence type="ECO:0000313" key="9">
    <source>
        <dbReference type="Proteomes" id="UP001142372"/>
    </source>
</evidence>
<dbReference type="GO" id="GO:0015940">
    <property type="term" value="P:pantothenate biosynthetic process"/>
    <property type="evidence" value="ECO:0007669"/>
    <property type="project" value="UniProtKB-KW"/>
</dbReference>
<dbReference type="Gene3D" id="1.10.1040.10">
    <property type="entry name" value="N-(1-d-carboxylethyl)-l-norvaline Dehydrogenase, domain 2"/>
    <property type="match status" value="1"/>
</dbReference>
<dbReference type="InterPro" id="IPR008927">
    <property type="entry name" value="6-PGluconate_DH-like_C_sf"/>
</dbReference>
<comment type="catalytic activity">
    <reaction evidence="4">
        <text>(R)-pantoate + NADP(+) = 2-dehydropantoate + NADPH + H(+)</text>
        <dbReference type="Rhea" id="RHEA:16233"/>
        <dbReference type="ChEBI" id="CHEBI:11561"/>
        <dbReference type="ChEBI" id="CHEBI:15378"/>
        <dbReference type="ChEBI" id="CHEBI:15980"/>
        <dbReference type="ChEBI" id="CHEBI:57783"/>
        <dbReference type="ChEBI" id="CHEBI:58349"/>
        <dbReference type="EC" id="1.1.1.169"/>
    </reaction>
</comment>
<evidence type="ECO:0000259" key="7">
    <source>
        <dbReference type="Pfam" id="PF08546"/>
    </source>
</evidence>
<feature type="domain" description="Ketopantoate reductase N-terminal" evidence="6">
    <location>
        <begin position="8"/>
        <end position="147"/>
    </location>
</feature>
<organism evidence="8 9">
    <name type="scientific">Leifsonia poae</name>
    <dbReference type="NCBI Taxonomy" id="110933"/>
    <lineage>
        <taxon>Bacteria</taxon>
        <taxon>Bacillati</taxon>
        <taxon>Actinomycetota</taxon>
        <taxon>Actinomycetes</taxon>
        <taxon>Micrococcales</taxon>
        <taxon>Microbacteriaceae</taxon>
        <taxon>Leifsonia</taxon>
    </lineage>
</organism>
<keyword evidence="2 4" id="KW-0521">NADP</keyword>
<comment type="pathway">
    <text evidence="4">Cofactor biosynthesis; (R)-pantothenate biosynthesis; (R)-pantoate from 3-methyl-2-oxobutanoate: step 2/2.</text>
</comment>
<keyword evidence="3 4" id="KW-0560">Oxidoreductase</keyword>
<dbReference type="PANTHER" id="PTHR21708:SF26">
    <property type="entry name" value="2-DEHYDROPANTOATE 2-REDUCTASE"/>
    <property type="match status" value="1"/>
</dbReference>
<comment type="similarity">
    <text evidence="1 4">Belongs to the ketopantoate reductase family.</text>
</comment>
<dbReference type="NCBIfam" id="TIGR00745">
    <property type="entry name" value="apbA_panE"/>
    <property type="match status" value="1"/>
</dbReference>